<evidence type="ECO:0000256" key="7">
    <source>
        <dbReference type="ARBA" id="ARBA00023098"/>
    </source>
</evidence>
<dbReference type="GO" id="GO:0019367">
    <property type="term" value="P:fatty acid elongation, saturated fatty acid"/>
    <property type="evidence" value="ECO:0007669"/>
    <property type="project" value="TreeGrafter"/>
</dbReference>
<dbReference type="PANTHER" id="PTHR11157:SF17">
    <property type="entry name" value="ELONGATION OF VERY LONG CHAIN FATTY ACIDS PROTEIN 6"/>
    <property type="match status" value="1"/>
</dbReference>
<dbReference type="GO" id="GO:0034625">
    <property type="term" value="P:fatty acid elongation, monounsaturated fatty acid"/>
    <property type="evidence" value="ECO:0007669"/>
    <property type="project" value="TreeGrafter"/>
</dbReference>
<accession>A0A8J2MS69</accession>
<evidence type="ECO:0000256" key="8">
    <source>
        <dbReference type="ARBA" id="ARBA00023136"/>
    </source>
</evidence>
<dbReference type="GO" id="GO:0005789">
    <property type="term" value="C:endoplasmic reticulum membrane"/>
    <property type="evidence" value="ECO:0007669"/>
    <property type="project" value="TreeGrafter"/>
</dbReference>
<keyword evidence="8 10" id="KW-0472">Membrane</keyword>
<feature type="transmembrane region" description="Helical" evidence="10">
    <location>
        <begin position="42"/>
        <end position="60"/>
    </location>
</feature>
<dbReference type="PANTHER" id="PTHR11157">
    <property type="entry name" value="FATTY ACID ACYL TRANSFERASE-RELATED"/>
    <property type="match status" value="1"/>
</dbReference>
<evidence type="ECO:0000256" key="3">
    <source>
        <dbReference type="ARBA" id="ARBA00022679"/>
    </source>
</evidence>
<feature type="transmembrane region" description="Helical" evidence="10">
    <location>
        <begin position="103"/>
        <end position="126"/>
    </location>
</feature>
<feature type="region of interest" description="Disordered" evidence="11">
    <location>
        <begin position="278"/>
        <end position="297"/>
    </location>
</feature>
<sequence>MLQLSPAYMERFQPNYSYVFEFERKFEHENTRDWMTDHWKNSVYFGAIYLVAIFAGRQWMANRPKYDLRGLLTVWNIALAIFSIMGVVRTVPEFYHVLKNYGFYHSVCVPSFMFNRVSGFWVWMFVLSKLPELGDTLFIVLRKQRLIFLHWYHHMTVLMYAWFSYAEYSAPARWFVVVNYTIHAMMYTYYALKAMRYSPPTWIAMMITTLQIAQMIVGFAITIWVYQMYVSHGQRECHITMTNIRISALIYISYLVLFAKFFREAYMTKRSASTDKSIHKKAQDSKEYNLNGKLKSN</sequence>
<evidence type="ECO:0000313" key="12">
    <source>
        <dbReference type="EMBL" id="CAG5106633.1"/>
    </source>
</evidence>
<comment type="subcellular location">
    <subcellularLocation>
        <location evidence="1">Membrane</location>
        <topology evidence="1">Multi-pass membrane protein</topology>
    </subcellularLocation>
</comment>
<keyword evidence="6 10" id="KW-1133">Transmembrane helix</keyword>
<evidence type="ECO:0000256" key="6">
    <source>
        <dbReference type="ARBA" id="ARBA00022989"/>
    </source>
</evidence>
<reference evidence="12" key="1">
    <citation type="submission" date="2021-04" db="EMBL/GenBank/DDBJ databases">
        <authorList>
            <person name="Chebbi M.A.C M."/>
        </authorList>
    </citation>
    <scope>NUCLEOTIDE SEQUENCE</scope>
</reference>
<dbReference type="AlphaFoldDB" id="A0A8J2MS69"/>
<feature type="transmembrane region" description="Helical" evidence="10">
    <location>
        <begin position="72"/>
        <end position="91"/>
    </location>
</feature>
<dbReference type="GO" id="GO:0030148">
    <property type="term" value="P:sphingolipid biosynthetic process"/>
    <property type="evidence" value="ECO:0007669"/>
    <property type="project" value="TreeGrafter"/>
</dbReference>
<evidence type="ECO:0000256" key="9">
    <source>
        <dbReference type="ARBA" id="ARBA00023160"/>
    </source>
</evidence>
<organism evidence="12 13">
    <name type="scientific">Cotesia congregata</name>
    <name type="common">Parasitoid wasp</name>
    <name type="synonym">Apanteles congregatus</name>
    <dbReference type="NCBI Taxonomy" id="51543"/>
    <lineage>
        <taxon>Eukaryota</taxon>
        <taxon>Metazoa</taxon>
        <taxon>Ecdysozoa</taxon>
        <taxon>Arthropoda</taxon>
        <taxon>Hexapoda</taxon>
        <taxon>Insecta</taxon>
        <taxon>Pterygota</taxon>
        <taxon>Neoptera</taxon>
        <taxon>Endopterygota</taxon>
        <taxon>Hymenoptera</taxon>
        <taxon>Apocrita</taxon>
        <taxon>Ichneumonoidea</taxon>
        <taxon>Braconidae</taxon>
        <taxon>Microgastrinae</taxon>
        <taxon>Cotesia</taxon>
    </lineage>
</organism>
<dbReference type="InterPro" id="IPR002076">
    <property type="entry name" value="ELO_fam"/>
</dbReference>
<dbReference type="OrthoDB" id="10259681at2759"/>
<dbReference type="EMBL" id="CAJNRD030001124">
    <property type="protein sequence ID" value="CAG5106633.1"/>
    <property type="molecule type" value="Genomic_DNA"/>
</dbReference>
<feature type="transmembrane region" description="Helical" evidence="10">
    <location>
        <begin position="244"/>
        <end position="262"/>
    </location>
</feature>
<evidence type="ECO:0000256" key="10">
    <source>
        <dbReference type="RuleBase" id="RU361115"/>
    </source>
</evidence>
<gene>
    <name evidence="12" type="ORF">HICCMSTLAB_LOCUS12357</name>
</gene>
<dbReference type="EC" id="2.3.1.199" evidence="10"/>
<proteinExistence type="inferred from homology"/>
<name>A0A8J2MS69_COTCN</name>
<dbReference type="PROSITE" id="PS01188">
    <property type="entry name" value="ELO"/>
    <property type="match status" value="1"/>
</dbReference>
<evidence type="ECO:0000256" key="11">
    <source>
        <dbReference type="SAM" id="MobiDB-lite"/>
    </source>
</evidence>
<dbReference type="GO" id="GO:0009922">
    <property type="term" value="F:fatty acid elongase activity"/>
    <property type="evidence" value="ECO:0007669"/>
    <property type="project" value="UniProtKB-EC"/>
</dbReference>
<dbReference type="GO" id="GO:0042761">
    <property type="term" value="P:very long-chain fatty acid biosynthetic process"/>
    <property type="evidence" value="ECO:0007669"/>
    <property type="project" value="TreeGrafter"/>
</dbReference>
<keyword evidence="5 10" id="KW-0276">Fatty acid metabolism</keyword>
<comment type="similarity">
    <text evidence="10">Belongs to the ELO family.</text>
</comment>
<comment type="caution">
    <text evidence="12">The sequence shown here is derived from an EMBL/GenBank/DDBJ whole genome shotgun (WGS) entry which is preliminary data.</text>
</comment>
<evidence type="ECO:0000256" key="1">
    <source>
        <dbReference type="ARBA" id="ARBA00004141"/>
    </source>
</evidence>
<dbReference type="Proteomes" id="UP000786811">
    <property type="component" value="Unassembled WGS sequence"/>
</dbReference>
<evidence type="ECO:0000256" key="4">
    <source>
        <dbReference type="ARBA" id="ARBA00022692"/>
    </source>
</evidence>
<comment type="catalytic activity">
    <reaction evidence="10">
        <text>a very-long-chain acyl-CoA + malonyl-CoA + H(+) = a very-long-chain 3-oxoacyl-CoA + CO2 + CoA</text>
        <dbReference type="Rhea" id="RHEA:32727"/>
        <dbReference type="ChEBI" id="CHEBI:15378"/>
        <dbReference type="ChEBI" id="CHEBI:16526"/>
        <dbReference type="ChEBI" id="CHEBI:57287"/>
        <dbReference type="ChEBI" id="CHEBI:57384"/>
        <dbReference type="ChEBI" id="CHEBI:90725"/>
        <dbReference type="ChEBI" id="CHEBI:90736"/>
        <dbReference type="EC" id="2.3.1.199"/>
    </reaction>
</comment>
<keyword evidence="3 10" id="KW-0808">Transferase</keyword>
<evidence type="ECO:0000256" key="2">
    <source>
        <dbReference type="ARBA" id="ARBA00022516"/>
    </source>
</evidence>
<dbReference type="Pfam" id="PF01151">
    <property type="entry name" value="ELO"/>
    <property type="match status" value="1"/>
</dbReference>
<feature type="transmembrane region" description="Helical" evidence="10">
    <location>
        <begin position="202"/>
        <end position="224"/>
    </location>
</feature>
<keyword evidence="13" id="KW-1185">Reference proteome</keyword>
<keyword evidence="2 10" id="KW-0444">Lipid biosynthesis</keyword>
<dbReference type="InterPro" id="IPR030457">
    <property type="entry name" value="ELO_CS"/>
</dbReference>
<feature type="compositionally biased region" description="Basic and acidic residues" evidence="11">
    <location>
        <begin position="278"/>
        <end position="287"/>
    </location>
</feature>
<keyword evidence="4 10" id="KW-0812">Transmembrane</keyword>
<feature type="transmembrane region" description="Helical" evidence="10">
    <location>
        <begin position="171"/>
        <end position="190"/>
    </location>
</feature>
<keyword evidence="7 10" id="KW-0443">Lipid metabolism</keyword>
<dbReference type="GO" id="GO:0034626">
    <property type="term" value="P:fatty acid elongation, polyunsaturated fatty acid"/>
    <property type="evidence" value="ECO:0007669"/>
    <property type="project" value="TreeGrafter"/>
</dbReference>
<evidence type="ECO:0000256" key="5">
    <source>
        <dbReference type="ARBA" id="ARBA00022832"/>
    </source>
</evidence>
<keyword evidence="9 10" id="KW-0275">Fatty acid biosynthesis</keyword>
<evidence type="ECO:0000313" key="13">
    <source>
        <dbReference type="Proteomes" id="UP000786811"/>
    </source>
</evidence>
<protein>
    <recommendedName>
        <fullName evidence="10">Elongation of very long chain fatty acids protein</fullName>
        <ecNumber evidence="10">2.3.1.199</ecNumber>
    </recommendedName>
    <alternativeName>
        <fullName evidence="10">Very-long-chain 3-oxoacyl-CoA synthase</fullName>
    </alternativeName>
</protein>